<dbReference type="Gene3D" id="1.10.3210.10">
    <property type="entry name" value="Hypothetical protein af1432"/>
    <property type="match status" value="1"/>
</dbReference>
<dbReference type="EMBL" id="LR590482">
    <property type="protein sequence ID" value="VTR04794.1"/>
    <property type="molecule type" value="Genomic_DNA"/>
</dbReference>
<dbReference type="SUPFAM" id="SSF109604">
    <property type="entry name" value="HD-domain/PDEase-like"/>
    <property type="match status" value="1"/>
</dbReference>
<accession>A0AAX3IE50</accession>
<feature type="domain" description="HD-CE" evidence="1">
    <location>
        <begin position="50"/>
        <end position="221"/>
    </location>
</feature>
<dbReference type="InterPro" id="IPR056471">
    <property type="entry name" value="HD-CE"/>
</dbReference>
<name>A0AAX3IE50_9PSED</name>
<evidence type="ECO:0000259" key="1">
    <source>
        <dbReference type="Pfam" id="PF24391"/>
    </source>
</evidence>
<dbReference type="GeneID" id="61832739"/>
<dbReference type="AlphaFoldDB" id="A0AAX3IE50"/>
<dbReference type="RefSeq" id="WP_057025657.1">
    <property type="nucleotide sequence ID" value="NZ_CBCSGQ010000056.1"/>
</dbReference>
<evidence type="ECO:0000313" key="3">
    <source>
        <dbReference type="Proteomes" id="UP000306562"/>
    </source>
</evidence>
<gene>
    <name evidence="2" type="ORF">NCTC10696_05209</name>
</gene>
<protein>
    <recommendedName>
        <fullName evidence="1">HD-CE domain-containing protein</fullName>
    </recommendedName>
</protein>
<sequence length="331" mass="37577">MWESSKIEDELKLRLDSQGSTGDALWGRYVTARTLLVGQILPWIRTNEANLTDHGPEHIRDVLDNAYQLLGGTDRLSTEELYILCQSILFHDVGNIFGRKKHNLKIAAVYGEIFNKLWLNRQEMALVVNIGRSHSGKSTDGTSDTLKDLKDDFIFGSKIRVQNLASILRFADELAEGPQRTSSYMISAAMFSEDSLIHHKYAEITSVNIDLGGGRIALTYHIDIEGVDFNSSEDLKVFCELLRYIYSRIHKLDSERRYCKHYSSDLEAFKKTSIIMNFWKGMEALDSVGPPIELDDLFIPGVDSKDVEKIHPEYGVDILVPRLQKLSEEMG</sequence>
<proteinExistence type="predicted"/>
<dbReference type="Pfam" id="PF24391">
    <property type="entry name" value="HD-CE"/>
    <property type="match status" value="1"/>
</dbReference>
<evidence type="ECO:0000313" key="2">
    <source>
        <dbReference type="EMBL" id="VTR04794.1"/>
    </source>
</evidence>
<dbReference type="Proteomes" id="UP000306562">
    <property type="component" value="Chromosome"/>
</dbReference>
<reference evidence="2 3" key="1">
    <citation type="submission" date="2019-05" db="EMBL/GenBank/DDBJ databases">
        <authorList>
            <consortium name="Pathogen Informatics"/>
        </authorList>
    </citation>
    <scope>NUCLEOTIDE SEQUENCE [LARGE SCALE GENOMIC DNA]</scope>
    <source>
        <strain evidence="2 3">NCTC10696</strain>
    </source>
</reference>
<organism evidence="2 3">
    <name type="scientific">Pseudomonas synxantha</name>
    <dbReference type="NCBI Taxonomy" id="47883"/>
    <lineage>
        <taxon>Bacteria</taxon>
        <taxon>Pseudomonadati</taxon>
        <taxon>Pseudomonadota</taxon>
        <taxon>Gammaproteobacteria</taxon>
        <taxon>Pseudomonadales</taxon>
        <taxon>Pseudomonadaceae</taxon>
        <taxon>Pseudomonas</taxon>
    </lineage>
</organism>